<accession>A0A9D3LHB0</accession>
<evidence type="ECO:0000256" key="2">
    <source>
        <dbReference type="ARBA" id="ARBA00004574"/>
    </source>
</evidence>
<dbReference type="GO" id="GO:0042162">
    <property type="term" value="F:telomeric DNA binding"/>
    <property type="evidence" value="ECO:0007669"/>
    <property type="project" value="InterPro"/>
</dbReference>
<keyword evidence="9" id="KW-1185">Reference proteome</keyword>
<reference evidence="8" key="1">
    <citation type="submission" date="2021-01" db="EMBL/GenBank/DDBJ databases">
        <title>A chromosome-scale assembly of European eel, Anguilla anguilla.</title>
        <authorList>
            <person name="Henkel C."/>
            <person name="Jong-Raadsen S.A."/>
            <person name="Dufour S."/>
            <person name="Weltzien F.-A."/>
            <person name="Palstra A.P."/>
            <person name="Pelster B."/>
            <person name="Spaink H.P."/>
            <person name="Van Den Thillart G.E."/>
            <person name="Jansen H."/>
            <person name="Zahm M."/>
            <person name="Klopp C."/>
            <person name="Cedric C."/>
            <person name="Louis A."/>
            <person name="Berthelot C."/>
            <person name="Parey E."/>
            <person name="Roest Crollius H."/>
            <person name="Montfort J."/>
            <person name="Robinson-Rechavi M."/>
            <person name="Bucao C."/>
            <person name="Bouchez O."/>
            <person name="Gislard M."/>
            <person name="Lluch J."/>
            <person name="Milhes M."/>
            <person name="Lampietro C."/>
            <person name="Lopez Roques C."/>
            <person name="Donnadieu C."/>
            <person name="Braasch I."/>
            <person name="Desvignes T."/>
            <person name="Postlethwait J."/>
            <person name="Bobe J."/>
            <person name="Guiguen Y."/>
            <person name="Dirks R."/>
        </authorList>
    </citation>
    <scope>NUCLEOTIDE SEQUENCE</scope>
    <source>
        <strain evidence="8">Tag_6206</strain>
        <tissue evidence="8">Liver</tissue>
    </source>
</reference>
<evidence type="ECO:0000256" key="1">
    <source>
        <dbReference type="ARBA" id="ARBA00004123"/>
    </source>
</evidence>
<evidence type="ECO:0000259" key="7">
    <source>
        <dbReference type="Pfam" id="PF10341"/>
    </source>
</evidence>
<dbReference type="PANTHER" id="PTHR14487">
    <property type="entry name" value="ADRENOCORTICAL DYSPLASIA PROTEIN ACD"/>
    <property type="match status" value="1"/>
</dbReference>
<evidence type="ECO:0000313" key="8">
    <source>
        <dbReference type="EMBL" id="KAG5830615.1"/>
    </source>
</evidence>
<dbReference type="EMBL" id="JAFIRN010000019">
    <property type="protein sequence ID" value="KAG5830615.1"/>
    <property type="molecule type" value="Genomic_DNA"/>
</dbReference>
<feature type="domain" description="Shelterin complex subunit TPP1/Est3" evidence="7">
    <location>
        <begin position="20"/>
        <end position="166"/>
    </location>
</feature>
<protein>
    <recommendedName>
        <fullName evidence="7">Shelterin complex subunit TPP1/Est3 domain-containing protein</fullName>
    </recommendedName>
</protein>
<dbReference type="GO" id="GO:0070187">
    <property type="term" value="C:shelterin complex"/>
    <property type="evidence" value="ECO:0007669"/>
    <property type="project" value="InterPro"/>
</dbReference>
<dbReference type="Proteomes" id="UP001044222">
    <property type="component" value="Chromosome 19"/>
</dbReference>
<dbReference type="GO" id="GO:0070198">
    <property type="term" value="P:protein localization to chromosome, telomeric region"/>
    <property type="evidence" value="ECO:0007669"/>
    <property type="project" value="TreeGrafter"/>
</dbReference>
<proteinExistence type="predicted"/>
<comment type="subcellular location">
    <subcellularLocation>
        <location evidence="2">Chromosome</location>
        <location evidence="2">Telomere</location>
    </subcellularLocation>
    <subcellularLocation>
        <location evidence="1">Nucleus</location>
    </subcellularLocation>
</comment>
<keyword evidence="3" id="KW-0158">Chromosome</keyword>
<sequence length="210" mass="23526">MDDIFDDPETMFPKRKRFYQDPWIEASVLNYGQQGKAKCRIGLVLKVAELQVAELPESHPLMENGEAWLVISDRKVSIPAVLTKRAWEVMQDKEERDVVSGLEGCTVCLQVYNLEFLCEAELDKSRFIFTVEKMATVAFGEEIDDSVPCCTSLPSVQEKVYETWRSGTLYWSPQGENSSATTDTQPVTDSEPDSEERAAGELGGACAKLN</sequence>
<feature type="region of interest" description="Disordered" evidence="6">
    <location>
        <begin position="172"/>
        <end position="210"/>
    </location>
</feature>
<dbReference type="GO" id="GO:0032211">
    <property type="term" value="P:negative regulation of telomere maintenance via telomerase"/>
    <property type="evidence" value="ECO:0007669"/>
    <property type="project" value="TreeGrafter"/>
</dbReference>
<feature type="compositionally biased region" description="Polar residues" evidence="6">
    <location>
        <begin position="172"/>
        <end position="188"/>
    </location>
</feature>
<dbReference type="Gene3D" id="2.40.50.960">
    <property type="match status" value="1"/>
</dbReference>
<keyword evidence="5" id="KW-0539">Nucleus</keyword>
<name>A0A9D3LHB0_ANGAN</name>
<evidence type="ECO:0000256" key="5">
    <source>
        <dbReference type="ARBA" id="ARBA00023242"/>
    </source>
</evidence>
<dbReference type="PANTHER" id="PTHR14487:SF3">
    <property type="entry name" value="ADRENOCORTICAL DYSPLASIA PROTEIN HOMOLOG"/>
    <property type="match status" value="1"/>
</dbReference>
<dbReference type="InterPro" id="IPR028631">
    <property type="entry name" value="ACD"/>
</dbReference>
<evidence type="ECO:0000313" key="9">
    <source>
        <dbReference type="Proteomes" id="UP001044222"/>
    </source>
</evidence>
<keyword evidence="4" id="KW-0779">Telomere</keyword>
<comment type="caution">
    <text evidence="8">The sequence shown here is derived from an EMBL/GenBank/DDBJ whole genome shotgun (WGS) entry which is preliminary data.</text>
</comment>
<evidence type="ECO:0000256" key="6">
    <source>
        <dbReference type="SAM" id="MobiDB-lite"/>
    </source>
</evidence>
<evidence type="ECO:0000256" key="3">
    <source>
        <dbReference type="ARBA" id="ARBA00022454"/>
    </source>
</evidence>
<evidence type="ECO:0000256" key="4">
    <source>
        <dbReference type="ARBA" id="ARBA00022895"/>
    </source>
</evidence>
<dbReference type="InterPro" id="IPR019437">
    <property type="entry name" value="TPP1/Est3"/>
</dbReference>
<organism evidence="8 9">
    <name type="scientific">Anguilla anguilla</name>
    <name type="common">European freshwater eel</name>
    <name type="synonym">Muraena anguilla</name>
    <dbReference type="NCBI Taxonomy" id="7936"/>
    <lineage>
        <taxon>Eukaryota</taxon>
        <taxon>Metazoa</taxon>
        <taxon>Chordata</taxon>
        <taxon>Craniata</taxon>
        <taxon>Vertebrata</taxon>
        <taxon>Euteleostomi</taxon>
        <taxon>Actinopterygii</taxon>
        <taxon>Neopterygii</taxon>
        <taxon>Teleostei</taxon>
        <taxon>Anguilliformes</taxon>
        <taxon>Anguillidae</taxon>
        <taxon>Anguilla</taxon>
    </lineage>
</organism>
<dbReference type="GO" id="GO:0007004">
    <property type="term" value="P:telomere maintenance via telomerase"/>
    <property type="evidence" value="ECO:0007669"/>
    <property type="project" value="InterPro"/>
</dbReference>
<dbReference type="Pfam" id="PF10341">
    <property type="entry name" value="TPP1"/>
    <property type="match status" value="1"/>
</dbReference>
<dbReference type="GO" id="GO:0005697">
    <property type="term" value="C:telomerase holoenzyme complex"/>
    <property type="evidence" value="ECO:0007669"/>
    <property type="project" value="InterPro"/>
</dbReference>
<dbReference type="GO" id="GO:0016233">
    <property type="term" value="P:telomere capping"/>
    <property type="evidence" value="ECO:0007669"/>
    <property type="project" value="InterPro"/>
</dbReference>
<dbReference type="AlphaFoldDB" id="A0A9D3LHB0"/>
<gene>
    <name evidence="8" type="ORF">ANANG_G00312560</name>
</gene>